<sequence>MAVNASSTQPRYPGMCVAQYLPKSTPGKPWPSLEVAGESNLRWPTSITWSRPQSQ</sequence>
<dbReference type="EMBL" id="VSRR010084297">
    <property type="protein sequence ID" value="MPC90407.1"/>
    <property type="molecule type" value="Genomic_DNA"/>
</dbReference>
<dbReference type="AlphaFoldDB" id="A0A5B7JAC6"/>
<dbReference type="Proteomes" id="UP000324222">
    <property type="component" value="Unassembled WGS sequence"/>
</dbReference>
<evidence type="ECO:0000313" key="1">
    <source>
        <dbReference type="EMBL" id="MPC90407.1"/>
    </source>
</evidence>
<gene>
    <name evidence="1" type="ORF">E2C01_085394</name>
</gene>
<protein>
    <submittedName>
        <fullName evidence="1">Uncharacterized protein</fullName>
    </submittedName>
</protein>
<comment type="caution">
    <text evidence="1">The sequence shown here is derived from an EMBL/GenBank/DDBJ whole genome shotgun (WGS) entry which is preliminary data.</text>
</comment>
<reference evidence="1 2" key="1">
    <citation type="submission" date="2019-05" db="EMBL/GenBank/DDBJ databases">
        <title>Another draft genome of Portunus trituberculatus and its Hox gene families provides insights of decapod evolution.</title>
        <authorList>
            <person name="Jeong J.-H."/>
            <person name="Song I."/>
            <person name="Kim S."/>
            <person name="Choi T."/>
            <person name="Kim D."/>
            <person name="Ryu S."/>
            <person name="Kim W."/>
        </authorList>
    </citation>
    <scope>NUCLEOTIDE SEQUENCE [LARGE SCALE GENOMIC DNA]</scope>
    <source>
        <tissue evidence="1">Muscle</tissue>
    </source>
</reference>
<name>A0A5B7JAC6_PORTR</name>
<keyword evidence="2" id="KW-1185">Reference proteome</keyword>
<proteinExistence type="predicted"/>
<evidence type="ECO:0000313" key="2">
    <source>
        <dbReference type="Proteomes" id="UP000324222"/>
    </source>
</evidence>
<organism evidence="1 2">
    <name type="scientific">Portunus trituberculatus</name>
    <name type="common">Swimming crab</name>
    <name type="synonym">Neptunus trituberculatus</name>
    <dbReference type="NCBI Taxonomy" id="210409"/>
    <lineage>
        <taxon>Eukaryota</taxon>
        <taxon>Metazoa</taxon>
        <taxon>Ecdysozoa</taxon>
        <taxon>Arthropoda</taxon>
        <taxon>Crustacea</taxon>
        <taxon>Multicrustacea</taxon>
        <taxon>Malacostraca</taxon>
        <taxon>Eumalacostraca</taxon>
        <taxon>Eucarida</taxon>
        <taxon>Decapoda</taxon>
        <taxon>Pleocyemata</taxon>
        <taxon>Brachyura</taxon>
        <taxon>Eubrachyura</taxon>
        <taxon>Portunoidea</taxon>
        <taxon>Portunidae</taxon>
        <taxon>Portuninae</taxon>
        <taxon>Portunus</taxon>
    </lineage>
</organism>
<accession>A0A5B7JAC6</accession>